<proteinExistence type="predicted"/>
<protein>
    <submittedName>
        <fullName evidence="2">Uncharacterized protein</fullName>
    </submittedName>
</protein>
<organism evidence="2">
    <name type="scientific">Tanacetum cinerariifolium</name>
    <name type="common">Dalmatian daisy</name>
    <name type="synonym">Chrysanthemum cinerariifolium</name>
    <dbReference type="NCBI Taxonomy" id="118510"/>
    <lineage>
        <taxon>Eukaryota</taxon>
        <taxon>Viridiplantae</taxon>
        <taxon>Streptophyta</taxon>
        <taxon>Embryophyta</taxon>
        <taxon>Tracheophyta</taxon>
        <taxon>Spermatophyta</taxon>
        <taxon>Magnoliopsida</taxon>
        <taxon>eudicotyledons</taxon>
        <taxon>Gunneridae</taxon>
        <taxon>Pentapetalae</taxon>
        <taxon>asterids</taxon>
        <taxon>campanulids</taxon>
        <taxon>Asterales</taxon>
        <taxon>Asteraceae</taxon>
        <taxon>Asteroideae</taxon>
        <taxon>Anthemideae</taxon>
        <taxon>Anthemidinae</taxon>
        <taxon>Tanacetum</taxon>
    </lineage>
</organism>
<comment type="caution">
    <text evidence="2">The sequence shown here is derived from an EMBL/GenBank/DDBJ whole genome shotgun (WGS) entry which is preliminary data.</text>
</comment>
<dbReference type="AlphaFoldDB" id="A0A6L2J6X7"/>
<name>A0A6L2J6X7_TANCI</name>
<feature type="compositionally biased region" description="Basic and acidic residues" evidence="1">
    <location>
        <begin position="119"/>
        <end position="134"/>
    </location>
</feature>
<feature type="region of interest" description="Disordered" evidence="1">
    <location>
        <begin position="116"/>
        <end position="162"/>
    </location>
</feature>
<accession>A0A6L2J6X7</accession>
<gene>
    <name evidence="2" type="ORF">Tci_004388</name>
</gene>
<evidence type="ECO:0000256" key="1">
    <source>
        <dbReference type="SAM" id="MobiDB-lite"/>
    </source>
</evidence>
<sequence>MKYTSTPKGMIPRAVFLKSDVKPINRPFSTARLTLKSAQLKMTSFVKTIHSKVKRPFERKSVAKNKVWSLTVRPKILIVGLKVPTAKPAATADKGNKGKAVKASAQLIWKPKQTSYGQESERLKRTRIQLDKERSKKLKTTKASRTQATQEQQSEEPKELSEEELKKMMELIPVEELYIEALQKIDSEDLDKLWSLVKKTCSAAEVTNEKEKELWVELKRLYEPDSRDPLWALQRMPPKRTSTSVALTMTQAAIRQFNAGSVTAALEAQAATMTSTEISIETPVQEKLL</sequence>
<reference evidence="2" key="1">
    <citation type="journal article" date="2019" name="Sci. Rep.">
        <title>Draft genome of Tanacetum cinerariifolium, the natural source of mosquito coil.</title>
        <authorList>
            <person name="Yamashiro T."/>
            <person name="Shiraishi A."/>
            <person name="Satake H."/>
            <person name="Nakayama K."/>
        </authorList>
    </citation>
    <scope>NUCLEOTIDE SEQUENCE</scope>
</reference>
<evidence type="ECO:0000313" key="2">
    <source>
        <dbReference type="EMBL" id="GEU32410.1"/>
    </source>
</evidence>
<dbReference type="EMBL" id="BKCJ010000351">
    <property type="protein sequence ID" value="GEU32410.1"/>
    <property type="molecule type" value="Genomic_DNA"/>
</dbReference>